<dbReference type="Pfam" id="PF02798">
    <property type="entry name" value="GST_N"/>
    <property type="match status" value="1"/>
</dbReference>
<dbReference type="Pfam" id="PF13410">
    <property type="entry name" value="GST_C_2"/>
    <property type="match status" value="1"/>
</dbReference>
<evidence type="ECO:0000259" key="1">
    <source>
        <dbReference type="PROSITE" id="PS50404"/>
    </source>
</evidence>
<accession>A0ABT8YFL5</accession>
<reference evidence="3" key="1">
    <citation type="journal article" date="2015" name="Int. J. Syst. Evol. Microbiol.">
        <title>Rhizobium alvei sp. nov., isolated from a freshwater river.</title>
        <authorList>
            <person name="Sheu S.Y."/>
            <person name="Huang H.W."/>
            <person name="Young C.C."/>
            <person name="Chen W.M."/>
        </authorList>
    </citation>
    <scope>NUCLEOTIDE SEQUENCE</scope>
    <source>
        <strain evidence="3">TNR-22</strain>
    </source>
</reference>
<name>A0ABT8YFL5_9HYPH</name>
<dbReference type="RefSeq" id="WP_304374295.1">
    <property type="nucleotide sequence ID" value="NZ_JAUOZU010000001.1"/>
</dbReference>
<evidence type="ECO:0000313" key="3">
    <source>
        <dbReference type="EMBL" id="MDO6962466.1"/>
    </source>
</evidence>
<dbReference type="PANTHER" id="PTHR44051">
    <property type="entry name" value="GLUTATHIONE S-TRANSFERASE-RELATED"/>
    <property type="match status" value="1"/>
</dbReference>
<dbReference type="Proteomes" id="UP001174932">
    <property type="component" value="Unassembled WGS sequence"/>
</dbReference>
<reference evidence="3" key="2">
    <citation type="submission" date="2023-07" db="EMBL/GenBank/DDBJ databases">
        <authorList>
            <person name="Shen H."/>
        </authorList>
    </citation>
    <scope>NUCLEOTIDE SEQUENCE</scope>
    <source>
        <strain evidence="3">TNR-22</strain>
    </source>
</reference>
<dbReference type="InterPro" id="IPR036282">
    <property type="entry name" value="Glutathione-S-Trfase_C_sf"/>
</dbReference>
<evidence type="ECO:0000313" key="4">
    <source>
        <dbReference type="Proteomes" id="UP001174932"/>
    </source>
</evidence>
<dbReference type="CDD" id="cd03048">
    <property type="entry name" value="GST_N_Ure2p_like"/>
    <property type="match status" value="1"/>
</dbReference>
<dbReference type="PANTHER" id="PTHR44051:SF19">
    <property type="entry name" value="DISULFIDE-BOND OXIDOREDUCTASE YFCG"/>
    <property type="match status" value="1"/>
</dbReference>
<feature type="domain" description="GST N-terminal" evidence="1">
    <location>
        <begin position="18"/>
        <end position="105"/>
    </location>
</feature>
<dbReference type="InterPro" id="IPR036249">
    <property type="entry name" value="Thioredoxin-like_sf"/>
</dbReference>
<dbReference type="SUPFAM" id="SSF52833">
    <property type="entry name" value="Thioredoxin-like"/>
    <property type="match status" value="1"/>
</dbReference>
<dbReference type="SUPFAM" id="SSF47616">
    <property type="entry name" value="GST C-terminal domain-like"/>
    <property type="match status" value="1"/>
</dbReference>
<evidence type="ECO:0000259" key="2">
    <source>
        <dbReference type="PROSITE" id="PS50405"/>
    </source>
</evidence>
<dbReference type="InterPro" id="IPR004045">
    <property type="entry name" value="Glutathione_S-Trfase_N"/>
</dbReference>
<dbReference type="PROSITE" id="PS50404">
    <property type="entry name" value="GST_NTER"/>
    <property type="match status" value="1"/>
</dbReference>
<proteinExistence type="predicted"/>
<dbReference type="CDD" id="cd03178">
    <property type="entry name" value="GST_C_Ure2p_like"/>
    <property type="match status" value="1"/>
</dbReference>
<sequence>MADLSAFAVTGRWPAKNPDIIQLYSLPTPNGIKVSAALEEAGLAYEPHLVDFGKNDQMTPEFLSLNPNNKIPAILDPNGPDGKPIGLFESGLILQYLAEKSGKLMPASAAERYETLQWVHFQIGGLGPMFGQLGFFVKFAGKEIEDPRPRERYIGEAKRLLGVLEGRLEGRDFIMGDQYTIADIAIWPWLRTLTGFYEAGDLVGFTNYPKVAAYLDRTANRPASLKAVNIPARD</sequence>
<dbReference type="EMBL" id="JAUOZU010000001">
    <property type="protein sequence ID" value="MDO6962466.1"/>
    <property type="molecule type" value="Genomic_DNA"/>
</dbReference>
<dbReference type="PROSITE" id="PS50405">
    <property type="entry name" value="GST_CTER"/>
    <property type="match status" value="1"/>
</dbReference>
<dbReference type="InterPro" id="IPR040079">
    <property type="entry name" value="Glutathione_S-Trfase"/>
</dbReference>
<dbReference type="Gene3D" id="3.40.30.10">
    <property type="entry name" value="Glutaredoxin"/>
    <property type="match status" value="1"/>
</dbReference>
<dbReference type="SFLD" id="SFLDG00358">
    <property type="entry name" value="Main_(cytGST)"/>
    <property type="match status" value="1"/>
</dbReference>
<dbReference type="Gene3D" id="1.20.1050.10">
    <property type="match status" value="1"/>
</dbReference>
<dbReference type="SFLD" id="SFLDG01151">
    <property type="entry name" value="Main.2:_Nu-like"/>
    <property type="match status" value="1"/>
</dbReference>
<feature type="domain" description="GST C-terminal" evidence="2">
    <location>
        <begin position="108"/>
        <end position="234"/>
    </location>
</feature>
<keyword evidence="4" id="KW-1185">Reference proteome</keyword>
<dbReference type="SFLD" id="SFLDS00019">
    <property type="entry name" value="Glutathione_Transferase_(cytos"/>
    <property type="match status" value="1"/>
</dbReference>
<dbReference type="InterPro" id="IPR010987">
    <property type="entry name" value="Glutathione-S-Trfase_C-like"/>
</dbReference>
<organism evidence="3 4">
    <name type="scientific">Rhizobium alvei</name>
    <dbReference type="NCBI Taxonomy" id="1132659"/>
    <lineage>
        <taxon>Bacteria</taxon>
        <taxon>Pseudomonadati</taxon>
        <taxon>Pseudomonadota</taxon>
        <taxon>Alphaproteobacteria</taxon>
        <taxon>Hyphomicrobiales</taxon>
        <taxon>Rhizobiaceae</taxon>
        <taxon>Rhizobium/Agrobacterium group</taxon>
        <taxon>Rhizobium</taxon>
    </lineage>
</organism>
<protein>
    <submittedName>
        <fullName evidence="3">Glutathione binding-like protein</fullName>
    </submittedName>
</protein>
<gene>
    <name evidence="3" type="ORF">Q4481_00775</name>
</gene>
<comment type="caution">
    <text evidence="3">The sequence shown here is derived from an EMBL/GenBank/DDBJ whole genome shotgun (WGS) entry which is preliminary data.</text>
</comment>